<comment type="caution">
    <text evidence="2">The sequence shown here is derived from an EMBL/GenBank/DDBJ whole genome shotgun (WGS) entry which is preliminary data.</text>
</comment>
<keyword evidence="3" id="KW-1185">Reference proteome</keyword>
<feature type="region of interest" description="Disordered" evidence="1">
    <location>
        <begin position="469"/>
        <end position="490"/>
    </location>
</feature>
<sequence length="970" mass="109867">MSKTLAAPRDVDVVISIFNTLSRPFACLCKGVAHLRSVRASIQPLHEKIDAAVLQSFEGSREHKKTKVFVLGHLAKEMRAYFLGLPAGRTRKGEKQYRFIHEVLRNKAHALIGDLNGDFFENLMNNVFGVEKKTTGNNTDVQIGRKSAQSITHWPMRLFRNTGDISTSIQDMEYYDILKEFHYAVYQSKNSILTGQNTDVWALIRELYTRTIGRTGTTPSSIDEVLFVLLIDKACRDYSPPLLIGGGVVGSLRIRRKIYFENAVRMVCTDLRNYPIRKILKSGKIYMYAPLIQGVMNVLTELGTCKKDLSAFHELLDMEIQETSSLPEMEREKAEEILKETCRISEEIRTESALPKSEERDRNIASLEAQMITQIILGSEAVKGHRCTQQQEAQIDKLVEECTATWEKIIPAIESTSTPAPSALYFAAPRDTVHKDGLTAECTYTSSIYHEELHLSTFHGARAASRIAPHNARSNSTCRNPPSINEGAEEEKVNKIDISNSKDSANPASKIASVEITADTPLKSSPSLIRAGGSETSAKKKELGGSPASSATLTVSVGQVPKESPCSDSRCHVHTVEKEDMHLQRLSAPLDIQEESQKRQQRMEELRQYFGGLKYASFYTRNVPDHLKNLFKNTPHIYNKVKKLYDREFTDVLAKEEIRVCRRSMFRDAYSEMMNARESSEILMHVKDDVIVTKYMDTLKEQTIEKLIATEKAKKREAILQSRQVPKLKGIKKLLRKISKTFEEFFYAPVPLLSVEEELSEWEDARRKEMQDEVVFTKNSSQRVSHGFLNVSKALVDLMQYTPGYVYRKQPETVDVKEKYAAWIDREEPIDYEAVKSNPDELRALSMVFNRYIRNYNGGIISKYLYVAVAERANKVPAEKIDYGLGLLMLPTMGSNVLWLLKHAVYTIEQAAKHSEKNAVSYQGIVNIVAPNLLADDVPYTMETFVIALEIAHSLFAAVRNISFLEQFFA</sequence>
<reference evidence="2 3" key="1">
    <citation type="journal article" date="2014" name="Genome Announc.">
        <title>Genome Sequence of the Microsporidian Species Nematocida sp1 Strain ERTm6 (ATCC PRA-372).</title>
        <authorList>
            <person name="Bakowski M.A."/>
            <person name="Priest M."/>
            <person name="Young S."/>
            <person name="Cuomo C.A."/>
            <person name="Troemel E.R."/>
        </authorList>
    </citation>
    <scope>NUCLEOTIDE SEQUENCE [LARGE SCALE GENOMIC DNA]</scope>
    <source>
        <strain evidence="2 3">ERTm6</strain>
    </source>
</reference>
<dbReference type="HOGENOM" id="CLU_305668_0_0_1"/>
<evidence type="ECO:0000256" key="1">
    <source>
        <dbReference type="SAM" id="MobiDB-lite"/>
    </source>
</evidence>
<dbReference type="InterPro" id="IPR008936">
    <property type="entry name" value="Rho_GTPase_activation_prot"/>
</dbReference>
<evidence type="ECO:0000313" key="2">
    <source>
        <dbReference type="EMBL" id="KFG27467.1"/>
    </source>
</evidence>
<dbReference type="RefSeq" id="XP_052906022.1">
    <property type="nucleotide sequence ID" value="XM_053048197.1"/>
</dbReference>
<proteinExistence type="predicted"/>
<gene>
    <name evidence="2" type="ORF">NESG_00546</name>
</gene>
<accession>A0A086J5P9</accession>
<evidence type="ECO:0000313" key="3">
    <source>
        <dbReference type="Proteomes" id="UP000054524"/>
    </source>
</evidence>
<dbReference type="GeneID" id="77675519"/>
<feature type="compositionally biased region" description="Polar residues" evidence="1">
    <location>
        <begin position="472"/>
        <end position="483"/>
    </location>
</feature>
<name>A0A086J5P9_NEMA1</name>
<dbReference type="Proteomes" id="UP000054524">
    <property type="component" value="Unassembled WGS sequence"/>
</dbReference>
<feature type="region of interest" description="Disordered" evidence="1">
    <location>
        <begin position="523"/>
        <end position="550"/>
    </location>
</feature>
<protein>
    <submittedName>
        <fullName evidence="2">Uncharacterized protein</fullName>
    </submittedName>
</protein>
<dbReference type="EMBL" id="AKIJ01000001">
    <property type="protein sequence ID" value="KFG27467.1"/>
    <property type="molecule type" value="Genomic_DNA"/>
</dbReference>
<dbReference type="AlphaFoldDB" id="A0A086J5P9"/>
<organism evidence="2 3">
    <name type="scientific">Nematocida ausubeli (strain ATCC PRA-371 / ERTm2)</name>
    <name type="common">Nematode killer fungus</name>
    <dbReference type="NCBI Taxonomy" id="1913371"/>
    <lineage>
        <taxon>Eukaryota</taxon>
        <taxon>Fungi</taxon>
        <taxon>Fungi incertae sedis</taxon>
        <taxon>Microsporidia</taxon>
        <taxon>Nematocida</taxon>
    </lineage>
</organism>
<dbReference type="SUPFAM" id="SSF48350">
    <property type="entry name" value="GTPase activation domain, GAP"/>
    <property type="match status" value="1"/>
</dbReference>